<proteinExistence type="predicted"/>
<dbReference type="AlphaFoldDB" id="A0A2P2JAY4"/>
<organism evidence="1">
    <name type="scientific">Rhizophora mucronata</name>
    <name type="common">Asiatic mangrove</name>
    <dbReference type="NCBI Taxonomy" id="61149"/>
    <lineage>
        <taxon>Eukaryota</taxon>
        <taxon>Viridiplantae</taxon>
        <taxon>Streptophyta</taxon>
        <taxon>Embryophyta</taxon>
        <taxon>Tracheophyta</taxon>
        <taxon>Spermatophyta</taxon>
        <taxon>Magnoliopsida</taxon>
        <taxon>eudicotyledons</taxon>
        <taxon>Gunneridae</taxon>
        <taxon>Pentapetalae</taxon>
        <taxon>rosids</taxon>
        <taxon>fabids</taxon>
        <taxon>Malpighiales</taxon>
        <taxon>Rhizophoraceae</taxon>
        <taxon>Rhizophora</taxon>
    </lineage>
</organism>
<accession>A0A2P2JAY4</accession>
<evidence type="ECO:0000313" key="1">
    <source>
        <dbReference type="EMBL" id="MBW90619.1"/>
    </source>
</evidence>
<reference evidence="1" key="1">
    <citation type="submission" date="2018-02" db="EMBL/GenBank/DDBJ databases">
        <title>Rhizophora mucronata_Transcriptome.</title>
        <authorList>
            <person name="Meera S.P."/>
            <person name="Sreeshan A."/>
            <person name="Augustine A."/>
        </authorList>
    </citation>
    <scope>NUCLEOTIDE SEQUENCE</scope>
    <source>
        <tissue evidence="1">Leaf</tissue>
    </source>
</reference>
<name>A0A2P2JAY4_RHIMU</name>
<sequence length="25" mass="3046">MGRKGKRKFMICPARSETHLRRETR</sequence>
<protein>
    <submittedName>
        <fullName evidence="1">Uncharacterized protein</fullName>
    </submittedName>
</protein>
<dbReference type="EMBL" id="GGEC01010136">
    <property type="protein sequence ID" value="MBW90619.1"/>
    <property type="molecule type" value="Transcribed_RNA"/>
</dbReference>